<dbReference type="GO" id="GO:0000049">
    <property type="term" value="F:tRNA binding"/>
    <property type="evidence" value="ECO:0007669"/>
    <property type="project" value="UniProtKB-UniRule"/>
</dbReference>
<evidence type="ECO:0000259" key="18">
    <source>
        <dbReference type="PROSITE" id="PS51483"/>
    </source>
</evidence>
<evidence type="ECO:0000256" key="16">
    <source>
        <dbReference type="PROSITE-ProRule" id="PRU00209"/>
    </source>
</evidence>
<dbReference type="GO" id="GO:0004826">
    <property type="term" value="F:phenylalanine-tRNA ligase activity"/>
    <property type="evidence" value="ECO:0007669"/>
    <property type="project" value="UniProtKB-UniRule"/>
</dbReference>
<dbReference type="EC" id="6.1.1.20" evidence="15"/>
<keyword evidence="8 15" id="KW-0547">Nucleotide-binding</keyword>
<gene>
    <name evidence="15" type="primary">pheT</name>
    <name evidence="19" type="ORF">MHSN_01090</name>
</gene>
<keyword evidence="11 16" id="KW-0694">RNA-binding</keyword>
<dbReference type="Pfam" id="PF03484">
    <property type="entry name" value="B5"/>
    <property type="match status" value="1"/>
</dbReference>
<evidence type="ECO:0000256" key="6">
    <source>
        <dbReference type="ARBA" id="ARBA00022598"/>
    </source>
</evidence>
<evidence type="ECO:0000256" key="1">
    <source>
        <dbReference type="ARBA" id="ARBA00004496"/>
    </source>
</evidence>
<dbReference type="InterPro" id="IPR009061">
    <property type="entry name" value="DNA-bd_dom_put_sf"/>
</dbReference>
<dbReference type="SMART" id="SM00873">
    <property type="entry name" value="B3_4"/>
    <property type="match status" value="1"/>
</dbReference>
<keyword evidence="7 15" id="KW-0479">Metal-binding</keyword>
<feature type="domain" description="TRNA-binding" evidence="17">
    <location>
        <begin position="39"/>
        <end position="154"/>
    </location>
</feature>
<comment type="similarity">
    <text evidence="2 15">Belongs to the phenylalanyl-tRNA synthetase beta subunit family. Type 1 subfamily.</text>
</comment>
<accession>A0A4P1QG04</accession>
<evidence type="ECO:0000256" key="11">
    <source>
        <dbReference type="ARBA" id="ARBA00022884"/>
    </source>
</evidence>
<feature type="binding site" evidence="15">
    <location>
        <position position="449"/>
    </location>
    <ligand>
        <name>Mg(2+)</name>
        <dbReference type="ChEBI" id="CHEBI:18420"/>
        <note>shared with alpha subunit</note>
    </ligand>
</feature>
<evidence type="ECO:0000256" key="14">
    <source>
        <dbReference type="ARBA" id="ARBA00049255"/>
    </source>
</evidence>
<name>A0A4P1QG04_9BACT</name>
<feature type="binding site" evidence="15">
    <location>
        <position position="443"/>
    </location>
    <ligand>
        <name>Mg(2+)</name>
        <dbReference type="ChEBI" id="CHEBI:18420"/>
        <note>shared with alpha subunit</note>
    </ligand>
</feature>
<dbReference type="NCBIfam" id="TIGR00472">
    <property type="entry name" value="pheT_bact"/>
    <property type="match status" value="1"/>
</dbReference>
<dbReference type="GO" id="GO:0006432">
    <property type="term" value="P:phenylalanyl-tRNA aminoacylation"/>
    <property type="evidence" value="ECO:0007669"/>
    <property type="project" value="UniProtKB-UniRule"/>
</dbReference>
<evidence type="ECO:0000313" key="20">
    <source>
        <dbReference type="Proteomes" id="UP000264882"/>
    </source>
</evidence>
<organism evidence="19 20">
    <name type="scientific">Metamycoplasma hyosynoviae</name>
    <dbReference type="NCBI Taxonomy" id="29559"/>
    <lineage>
        <taxon>Bacteria</taxon>
        <taxon>Bacillati</taxon>
        <taxon>Mycoplasmatota</taxon>
        <taxon>Mycoplasmoidales</taxon>
        <taxon>Metamycoplasmataceae</taxon>
        <taxon>Metamycoplasma</taxon>
    </lineage>
</organism>
<evidence type="ECO:0000256" key="12">
    <source>
        <dbReference type="ARBA" id="ARBA00022917"/>
    </source>
</evidence>
<dbReference type="NCBIfam" id="NF001882">
    <property type="entry name" value="PRK00629.5-4"/>
    <property type="match status" value="1"/>
</dbReference>
<keyword evidence="12 15" id="KW-0648">Protein biosynthesis</keyword>
<keyword evidence="5 16" id="KW-0820">tRNA-binding</keyword>
<dbReference type="InterPro" id="IPR005146">
    <property type="entry name" value="B3/B4_tRNA-bd"/>
</dbReference>
<dbReference type="Proteomes" id="UP000264882">
    <property type="component" value="Chromosome"/>
</dbReference>
<comment type="subcellular location">
    <subcellularLocation>
        <location evidence="1 15">Cytoplasm</location>
    </subcellularLocation>
</comment>
<dbReference type="RefSeq" id="WP_119863746.1">
    <property type="nucleotide sequence ID" value="NZ_CP008748.1"/>
</dbReference>
<reference evidence="19 20" key="1">
    <citation type="submission" date="2014-06" db="EMBL/GenBank/DDBJ databases">
        <title>The Whole Genome Sequence of Mycoplasma hyosynoviae strain ATCC 27095.</title>
        <authorList>
            <person name="Calcutt M.J."/>
            <person name="Foecking M.F."/>
        </authorList>
    </citation>
    <scope>NUCLEOTIDE SEQUENCE [LARGE SCALE GENOMIC DNA]</scope>
    <source>
        <strain evidence="19 20">M60</strain>
    </source>
</reference>
<keyword evidence="6 15" id="KW-0436">Ligase</keyword>
<keyword evidence="13 15" id="KW-0030">Aminoacyl-tRNA synthetase</keyword>
<evidence type="ECO:0000256" key="3">
    <source>
        <dbReference type="ARBA" id="ARBA00011209"/>
    </source>
</evidence>
<dbReference type="InterPro" id="IPR045864">
    <property type="entry name" value="aa-tRNA-synth_II/BPL/LPL"/>
</dbReference>
<evidence type="ECO:0000256" key="13">
    <source>
        <dbReference type="ARBA" id="ARBA00023146"/>
    </source>
</evidence>
<dbReference type="InterPro" id="IPR045060">
    <property type="entry name" value="Phe-tRNA-ligase_IIc_bsu"/>
</dbReference>
<dbReference type="SUPFAM" id="SSF55681">
    <property type="entry name" value="Class II aaRS and biotin synthetases"/>
    <property type="match status" value="1"/>
</dbReference>
<dbReference type="Pfam" id="PF01588">
    <property type="entry name" value="tRNA_bind"/>
    <property type="match status" value="1"/>
</dbReference>
<dbReference type="GO" id="GO:0005524">
    <property type="term" value="F:ATP binding"/>
    <property type="evidence" value="ECO:0007669"/>
    <property type="project" value="UniProtKB-UniRule"/>
</dbReference>
<protein>
    <recommendedName>
        <fullName evidence="15">Phenylalanine--tRNA ligase beta subunit</fullName>
        <ecNumber evidence="15">6.1.1.20</ecNumber>
    </recommendedName>
    <alternativeName>
        <fullName evidence="15">Phenylalanyl-tRNA synthetase beta subunit</fullName>
        <shortName evidence="15">PheRS</shortName>
    </alternativeName>
</protein>
<evidence type="ECO:0000256" key="10">
    <source>
        <dbReference type="ARBA" id="ARBA00022842"/>
    </source>
</evidence>
<evidence type="ECO:0000313" key="19">
    <source>
        <dbReference type="EMBL" id="ASI53802.1"/>
    </source>
</evidence>
<keyword evidence="9 15" id="KW-0067">ATP-binding</keyword>
<dbReference type="CDD" id="cd02796">
    <property type="entry name" value="tRNA_bind_bactPheRS"/>
    <property type="match status" value="1"/>
</dbReference>
<dbReference type="GO" id="GO:0000287">
    <property type="term" value="F:magnesium ion binding"/>
    <property type="evidence" value="ECO:0007669"/>
    <property type="project" value="UniProtKB-UniRule"/>
</dbReference>
<dbReference type="Pfam" id="PF03483">
    <property type="entry name" value="B3_4"/>
    <property type="match status" value="1"/>
</dbReference>
<dbReference type="PROSITE" id="PS51483">
    <property type="entry name" value="B5"/>
    <property type="match status" value="1"/>
</dbReference>
<feature type="domain" description="B5" evidence="18">
    <location>
        <begin position="388"/>
        <end position="465"/>
    </location>
</feature>
<dbReference type="Gene3D" id="3.30.56.10">
    <property type="match status" value="2"/>
</dbReference>
<dbReference type="Gene3D" id="3.30.930.10">
    <property type="entry name" value="Bira Bifunctional Protein, Domain 2"/>
    <property type="match status" value="1"/>
</dbReference>
<keyword evidence="4 15" id="KW-0963">Cytoplasm</keyword>
<dbReference type="InterPro" id="IPR004532">
    <property type="entry name" value="Phe-tRNA-ligase_IIc_bsu_bact"/>
</dbReference>
<dbReference type="PANTHER" id="PTHR10947:SF0">
    <property type="entry name" value="PHENYLALANINE--TRNA LIGASE BETA SUBUNIT"/>
    <property type="match status" value="1"/>
</dbReference>
<feature type="binding site" evidence="15">
    <location>
        <position position="453"/>
    </location>
    <ligand>
        <name>Mg(2+)</name>
        <dbReference type="ChEBI" id="CHEBI:18420"/>
        <note>shared with alpha subunit</note>
    </ligand>
</feature>
<dbReference type="InterPro" id="IPR020825">
    <property type="entry name" value="Phe-tRNA_synthase-like_B3/B4"/>
</dbReference>
<dbReference type="SUPFAM" id="SSF46955">
    <property type="entry name" value="Putative DNA-binding domain"/>
    <property type="match status" value="1"/>
</dbReference>
<evidence type="ECO:0000256" key="7">
    <source>
        <dbReference type="ARBA" id="ARBA00022723"/>
    </source>
</evidence>
<sequence length="724" mass="82288">MIFSYKRLISEAGLKNVSVEEICKAINSIGFEVEGYEKFTTSDKIKFGYVLETKKNENADRLTVCKIDFGSGDIRIIQTTATNVVAGKYLMAFVDGSIASGTVIKSRDMQGYPSQGMLVGLGEVGFDEELIPDEYKDQIFTFDGPIDLSLDPMEYFELNDYLIDVTILSNRADAQCYLIMSRELAAYFGSKPKAFSASPATFFSNLKVSKNLVGVNHLSYVEVMKNDLNVSIHDKMLLWKHKIKTFNAPIDLSNLVLLYASVPCHTYNLLSSNEFSTTLSSEELEIIGGKKVKLENNLVVKNGSNTVALAQVIGTSEFEYNNTKPGVIFELASFDLKQIRQSVKQTKLETNAALRGFKEISGGQILLAYDYLFSRVKEHSQIINKPKVQSQAIFLDEKLINHLAGFSLTKQPKYQEVIKKLEILGFKYNKKLNEMSFPTYRYDLFNLQDLIEEIFRFYGYDNFQAKEPTISRIELNSNSKYEVLINSFASKNYINARTFTLISEKENIFNPFGFENTINVLNSKNAEHTTIRNSMIISLYKAAIYNKKQGIDKTSFFELGSINTETNVLGLCSNEKSFDEIANDVLSLTNKNLLFKKSDLEIFNNNVSSLIYCGETLVGYIAKLNPFYLKSDLIFAEILIDKLDNNKLSYKPYNKQPLKSRDITFTLQKNESIDSKLEELKKIKGIFEIKIIDVYKKDDNTQNITVSVLIEDWATKKFDQIFNK</sequence>
<dbReference type="InterPro" id="IPR005147">
    <property type="entry name" value="tRNA_synthase_B5-dom"/>
</dbReference>
<comment type="cofactor">
    <cofactor evidence="15">
        <name>Mg(2+)</name>
        <dbReference type="ChEBI" id="CHEBI:18420"/>
    </cofactor>
    <text evidence="15">Binds 2 magnesium ions per tetramer.</text>
</comment>
<dbReference type="Pfam" id="PF17759">
    <property type="entry name" value="tRNA_synthFbeta"/>
    <property type="match status" value="1"/>
</dbReference>
<dbReference type="SUPFAM" id="SSF56037">
    <property type="entry name" value="PheT/TilS domain"/>
    <property type="match status" value="1"/>
</dbReference>
<dbReference type="GO" id="GO:0009328">
    <property type="term" value="C:phenylalanine-tRNA ligase complex"/>
    <property type="evidence" value="ECO:0007669"/>
    <property type="project" value="TreeGrafter"/>
</dbReference>
<keyword evidence="20" id="KW-1185">Reference proteome</keyword>
<dbReference type="HAMAP" id="MF_00283">
    <property type="entry name" value="Phe_tRNA_synth_beta1"/>
    <property type="match status" value="1"/>
</dbReference>
<evidence type="ECO:0000256" key="8">
    <source>
        <dbReference type="ARBA" id="ARBA00022741"/>
    </source>
</evidence>
<proteinExistence type="inferred from homology"/>
<dbReference type="Gene3D" id="2.40.50.140">
    <property type="entry name" value="Nucleic acid-binding proteins"/>
    <property type="match status" value="1"/>
</dbReference>
<evidence type="ECO:0000256" key="15">
    <source>
        <dbReference type="HAMAP-Rule" id="MF_00283"/>
    </source>
</evidence>
<dbReference type="Gene3D" id="3.50.40.10">
    <property type="entry name" value="Phenylalanyl-trna Synthetase, Chain B, domain 3"/>
    <property type="match status" value="1"/>
</dbReference>
<evidence type="ECO:0000259" key="17">
    <source>
        <dbReference type="PROSITE" id="PS50886"/>
    </source>
</evidence>
<evidence type="ECO:0000256" key="4">
    <source>
        <dbReference type="ARBA" id="ARBA00022490"/>
    </source>
</evidence>
<dbReference type="InterPro" id="IPR033714">
    <property type="entry name" value="tRNA_bind_bactPheRS"/>
</dbReference>
<evidence type="ECO:0000256" key="9">
    <source>
        <dbReference type="ARBA" id="ARBA00022840"/>
    </source>
</evidence>
<evidence type="ECO:0000256" key="2">
    <source>
        <dbReference type="ARBA" id="ARBA00008653"/>
    </source>
</evidence>
<dbReference type="SMART" id="SM00874">
    <property type="entry name" value="B5"/>
    <property type="match status" value="1"/>
</dbReference>
<dbReference type="InterPro" id="IPR012340">
    <property type="entry name" value="NA-bd_OB-fold"/>
</dbReference>
<dbReference type="InterPro" id="IPR041616">
    <property type="entry name" value="PheRS_beta_core"/>
</dbReference>
<dbReference type="InterPro" id="IPR002547">
    <property type="entry name" value="tRNA-bd_dom"/>
</dbReference>
<dbReference type="EMBL" id="CP008748">
    <property type="protein sequence ID" value="ASI53802.1"/>
    <property type="molecule type" value="Genomic_DNA"/>
</dbReference>
<evidence type="ECO:0000256" key="5">
    <source>
        <dbReference type="ARBA" id="ARBA00022555"/>
    </source>
</evidence>
<feature type="binding site" evidence="15">
    <location>
        <position position="452"/>
    </location>
    <ligand>
        <name>Mg(2+)</name>
        <dbReference type="ChEBI" id="CHEBI:18420"/>
        <note>shared with alpha subunit</note>
    </ligand>
</feature>
<dbReference type="KEGG" id="mhyv:MHSN_01090"/>
<keyword evidence="10 15" id="KW-0460">Magnesium</keyword>
<comment type="catalytic activity">
    <reaction evidence="14 15">
        <text>tRNA(Phe) + L-phenylalanine + ATP = L-phenylalanyl-tRNA(Phe) + AMP + diphosphate + H(+)</text>
        <dbReference type="Rhea" id="RHEA:19413"/>
        <dbReference type="Rhea" id="RHEA-COMP:9668"/>
        <dbReference type="Rhea" id="RHEA-COMP:9699"/>
        <dbReference type="ChEBI" id="CHEBI:15378"/>
        <dbReference type="ChEBI" id="CHEBI:30616"/>
        <dbReference type="ChEBI" id="CHEBI:33019"/>
        <dbReference type="ChEBI" id="CHEBI:58095"/>
        <dbReference type="ChEBI" id="CHEBI:78442"/>
        <dbReference type="ChEBI" id="CHEBI:78531"/>
        <dbReference type="ChEBI" id="CHEBI:456215"/>
        <dbReference type="EC" id="6.1.1.20"/>
    </reaction>
</comment>
<dbReference type="PANTHER" id="PTHR10947">
    <property type="entry name" value="PHENYLALANYL-TRNA SYNTHETASE BETA CHAIN AND LEUCINE-RICH REPEAT-CONTAINING PROTEIN 47"/>
    <property type="match status" value="1"/>
</dbReference>
<dbReference type="SUPFAM" id="SSF50249">
    <property type="entry name" value="Nucleic acid-binding proteins"/>
    <property type="match status" value="1"/>
</dbReference>
<dbReference type="AlphaFoldDB" id="A0A4P1QG04"/>
<dbReference type="PROSITE" id="PS50886">
    <property type="entry name" value="TRBD"/>
    <property type="match status" value="1"/>
</dbReference>
<comment type="subunit">
    <text evidence="3 15">Tetramer of two alpha and two beta subunits.</text>
</comment>